<name>A0A366ICJ6_9FIRM</name>
<dbReference type="InterPro" id="IPR014973">
    <property type="entry name" value="DUF1835"/>
</dbReference>
<reference evidence="3 4" key="1">
    <citation type="submission" date="2018-06" db="EMBL/GenBank/DDBJ databases">
        <title>Genomic Encyclopedia of Type Strains, Phase IV (KMG-IV): sequencing the most valuable type-strain genomes for metagenomic binning, comparative biology and taxonomic classification.</title>
        <authorList>
            <person name="Goeker M."/>
        </authorList>
    </citation>
    <scope>NUCLEOTIDE SEQUENCE [LARGE SCALE GENOMIC DNA]</scope>
    <source>
        <strain evidence="3 4">DSM 22112</strain>
    </source>
</reference>
<protein>
    <submittedName>
        <fullName evidence="3">Uncharacterized protein DUF1835</fullName>
    </submittedName>
</protein>
<dbReference type="EMBL" id="QNRX01000005">
    <property type="protein sequence ID" value="RBP66628.1"/>
    <property type="molecule type" value="Genomic_DNA"/>
</dbReference>
<evidence type="ECO:0000313" key="4">
    <source>
        <dbReference type="Proteomes" id="UP000253490"/>
    </source>
</evidence>
<keyword evidence="4" id="KW-1185">Reference proteome</keyword>
<dbReference type="Pfam" id="PF12395">
    <property type="entry name" value="DUF3658"/>
    <property type="match status" value="1"/>
</dbReference>
<feature type="domain" description="DUF1835" evidence="1">
    <location>
        <begin position="57"/>
        <end position="153"/>
    </location>
</feature>
<comment type="caution">
    <text evidence="3">The sequence shown here is derived from an EMBL/GenBank/DDBJ whole genome shotgun (WGS) entry which is preliminary data.</text>
</comment>
<evidence type="ECO:0000259" key="1">
    <source>
        <dbReference type="Pfam" id="PF08874"/>
    </source>
</evidence>
<dbReference type="Pfam" id="PF08874">
    <property type="entry name" value="DUF1835"/>
    <property type="match status" value="1"/>
</dbReference>
<dbReference type="AlphaFoldDB" id="A0A366ICJ6"/>
<organism evidence="3 4">
    <name type="scientific">Alkalibaculum bacchi</name>
    <dbReference type="NCBI Taxonomy" id="645887"/>
    <lineage>
        <taxon>Bacteria</taxon>
        <taxon>Bacillati</taxon>
        <taxon>Bacillota</taxon>
        <taxon>Clostridia</taxon>
        <taxon>Eubacteriales</taxon>
        <taxon>Eubacteriaceae</taxon>
        <taxon>Alkalibaculum</taxon>
    </lineage>
</organism>
<feature type="domain" description="DUF3658" evidence="2">
    <location>
        <begin position="183"/>
        <end position="282"/>
    </location>
</feature>
<evidence type="ECO:0000313" key="3">
    <source>
        <dbReference type="EMBL" id="RBP66628.1"/>
    </source>
</evidence>
<accession>A0A366ICJ6</accession>
<sequence>MLEVVFSDSEKGFMKAAKNYNDKNIIGEAVSYAGEKPTKVELEKHFEGQAVGGNSRDVVNIGFSLDVGDISGSIDGVERQNVFLKLWGRFDFDNKEKEQFFLNQRKDMEYLLSTAKNGIPIRIWKSNTPYSTCGLYFVCNILRNIDCNISVVSLPKYKQISEDQIAEYSHWGEVEGGKIYQFLPLEKQLSQIEKRIASDYWHDLMVESAPLRAVINGKLISVPENFYDFIITKNLPDNDIIMARLIGKLLGEYSLGISDSWYALRIDKMIEDNKLIVVENKEPSHPYGKVLRKAYI</sequence>
<dbReference type="InterPro" id="IPR022123">
    <property type="entry name" value="DUF3658"/>
</dbReference>
<dbReference type="Proteomes" id="UP000253490">
    <property type="component" value="Unassembled WGS sequence"/>
</dbReference>
<evidence type="ECO:0000259" key="2">
    <source>
        <dbReference type="Pfam" id="PF12395"/>
    </source>
</evidence>
<gene>
    <name evidence="3" type="ORF">DES36_1057</name>
</gene>
<proteinExistence type="predicted"/>